<dbReference type="Pfam" id="PF03016">
    <property type="entry name" value="Exostosin_GT47"/>
    <property type="match status" value="1"/>
</dbReference>
<keyword evidence="7" id="KW-0256">Endoplasmic reticulum</keyword>
<evidence type="ECO:0000256" key="10">
    <source>
        <dbReference type="ARBA" id="ARBA00023136"/>
    </source>
</evidence>
<proteinExistence type="inferred from homology"/>
<keyword evidence="10 13" id="KW-0472">Membrane</keyword>
<dbReference type="AlphaFoldDB" id="A0A232FJ93"/>
<dbReference type="Pfam" id="PF09258">
    <property type="entry name" value="Glyco_transf_64"/>
    <property type="match status" value="1"/>
</dbReference>
<keyword evidence="17" id="KW-1185">Reference proteome</keyword>
<feature type="transmembrane region" description="Helical" evidence="13">
    <location>
        <begin position="7"/>
        <end position="27"/>
    </location>
</feature>
<evidence type="ECO:0000313" key="17">
    <source>
        <dbReference type="Proteomes" id="UP000215335"/>
    </source>
</evidence>
<comment type="similarity">
    <text evidence="3">Belongs to the glycosyltransferase 47 family.</text>
</comment>
<dbReference type="EMBL" id="NNAY01000116">
    <property type="protein sequence ID" value="OXU30816.1"/>
    <property type="molecule type" value="Genomic_DNA"/>
</dbReference>
<dbReference type="STRING" id="543379.A0A232FJ93"/>
<dbReference type="GO" id="GO:0005789">
    <property type="term" value="C:endoplasmic reticulum membrane"/>
    <property type="evidence" value="ECO:0007669"/>
    <property type="project" value="UniProtKB-SubCell"/>
</dbReference>
<dbReference type="Gene3D" id="3.90.550.10">
    <property type="entry name" value="Spore Coat Polysaccharide Biosynthesis Protein SpsA, Chain A"/>
    <property type="match status" value="1"/>
</dbReference>
<dbReference type="PANTHER" id="PTHR48261:SF3">
    <property type="entry name" value="EXOSTOSIN GLYCOSYLTRANSFERASE 1"/>
    <property type="match status" value="1"/>
</dbReference>
<dbReference type="GO" id="GO:0016757">
    <property type="term" value="F:glycosyltransferase activity"/>
    <property type="evidence" value="ECO:0007669"/>
    <property type="project" value="UniProtKB-KW"/>
</dbReference>
<dbReference type="InterPro" id="IPR040911">
    <property type="entry name" value="Exostosin_GT47"/>
</dbReference>
<reference evidence="16 17" key="1">
    <citation type="journal article" date="2017" name="Curr. Biol.">
        <title>The Evolution of Venom by Co-option of Single-Copy Genes.</title>
        <authorList>
            <person name="Martinson E.O."/>
            <person name="Mrinalini"/>
            <person name="Kelkar Y.D."/>
            <person name="Chang C.H."/>
            <person name="Werren J.H."/>
        </authorList>
    </citation>
    <scope>NUCLEOTIDE SEQUENCE [LARGE SCALE GENOMIC DNA]</scope>
    <source>
        <strain evidence="16 17">Alberta</strain>
        <tissue evidence="16">Whole body</tissue>
    </source>
</reference>
<evidence type="ECO:0000256" key="1">
    <source>
        <dbReference type="ARBA" id="ARBA00004648"/>
    </source>
</evidence>
<dbReference type="InterPro" id="IPR015338">
    <property type="entry name" value="GT64_dom"/>
</dbReference>
<keyword evidence="8" id="KW-0735">Signal-anchor</keyword>
<sequence length="749" mass="87430">MQAKKRYLLLFVTCAFLGFCYFGGYRLKAKSSSKKKTAQEDLPSYYALDPNYQENYKKWSKELNNQPPSPPNLKKCDMKTCFDFTKCKEGFTVYVYPIEDTISPLYQKILNVITESRYYTSDPSRACLFVLALDTLDRDPLSTEFVHNLPSKVARLPYWNNGKNHLIFNLYSGTWPDYIEDAMAFDYGYAMLAKASMSIMKLREDFDVSIPLFTKQHPERGGEPGLAIHNHFPNKKKYLAAFKGKRYVHGIGSETRNALHHLHNGKDLIFVTTCRHGKSWRELQDEHCPQDIREYDMYDYDVLLLNSTFCLVPRGRRLGSFRFLEALRAGCIPVILSNGWALPFHDRIDWFQAVIYADERLLFQVPDILRSVVEEKIMVLRQTTQFLWERYFSSLEKIIFTTFEIIRERIPWEGRREYRVWNRDPGALAILPKFSDTQQDLPFQDCEPGDTFTAIIYSQLGSTAVLYRLLKSLAKSKYLDKIILMWNSDIPLPRKPRWQGIKVPVHIVPASGISYRFHPHPLIKTSAILSLDEDVTLNTDEIDFAFVVWQSFPNRIVGYPARSHYWDDSKRSWGYTSKWTNDYSMVLTGAAFYHRYYNTLYTETLSSTLHKTVEQSQNCEDILMNFLVSHVTRRPPIKVTQRKISPWNDPDHFIQRQTCMNTFVAVFGYMPLLRSNMRLDPVLFKDPITCESECLSADHHTSISSSSPFLHHKRTRMSLPTRRPFPFIFDQIIHVHAPRSTLFLIVLVK</sequence>
<evidence type="ECO:0000256" key="9">
    <source>
        <dbReference type="ARBA" id="ARBA00022989"/>
    </source>
</evidence>
<evidence type="ECO:0000256" key="5">
    <source>
        <dbReference type="ARBA" id="ARBA00022679"/>
    </source>
</evidence>
<evidence type="ECO:0008006" key="18">
    <source>
        <dbReference type="Google" id="ProtNLM"/>
    </source>
</evidence>
<evidence type="ECO:0000256" key="6">
    <source>
        <dbReference type="ARBA" id="ARBA00022692"/>
    </source>
</evidence>
<evidence type="ECO:0000256" key="3">
    <source>
        <dbReference type="ARBA" id="ARBA00010271"/>
    </source>
</evidence>
<evidence type="ECO:0000256" key="13">
    <source>
        <dbReference type="SAM" id="Phobius"/>
    </source>
</evidence>
<feature type="non-terminal residue" evidence="16">
    <location>
        <position position="749"/>
    </location>
</feature>
<feature type="domain" description="Glycosyl transferase 64" evidence="15">
    <location>
        <begin position="452"/>
        <end position="684"/>
    </location>
</feature>
<dbReference type="OrthoDB" id="1924787at2759"/>
<accession>A0A232FJ93</accession>
<keyword evidence="9 13" id="KW-1133">Transmembrane helix</keyword>
<organism evidence="16 17">
    <name type="scientific">Trichomalopsis sarcophagae</name>
    <dbReference type="NCBI Taxonomy" id="543379"/>
    <lineage>
        <taxon>Eukaryota</taxon>
        <taxon>Metazoa</taxon>
        <taxon>Ecdysozoa</taxon>
        <taxon>Arthropoda</taxon>
        <taxon>Hexapoda</taxon>
        <taxon>Insecta</taxon>
        <taxon>Pterygota</taxon>
        <taxon>Neoptera</taxon>
        <taxon>Endopterygota</taxon>
        <taxon>Hymenoptera</taxon>
        <taxon>Apocrita</taxon>
        <taxon>Proctotrupomorpha</taxon>
        <taxon>Chalcidoidea</taxon>
        <taxon>Pteromalidae</taxon>
        <taxon>Pteromalinae</taxon>
        <taxon>Trichomalopsis</taxon>
    </lineage>
</organism>
<evidence type="ECO:0000256" key="7">
    <source>
        <dbReference type="ARBA" id="ARBA00022824"/>
    </source>
</evidence>
<evidence type="ECO:0000256" key="11">
    <source>
        <dbReference type="ARBA" id="ARBA00023157"/>
    </source>
</evidence>
<dbReference type="InterPro" id="IPR004263">
    <property type="entry name" value="Exostosin"/>
</dbReference>
<evidence type="ECO:0000256" key="8">
    <source>
        <dbReference type="ARBA" id="ARBA00022968"/>
    </source>
</evidence>
<keyword evidence="11" id="KW-1015">Disulfide bond</keyword>
<name>A0A232FJ93_9HYME</name>
<evidence type="ECO:0000313" key="16">
    <source>
        <dbReference type="EMBL" id="OXU30816.1"/>
    </source>
</evidence>
<dbReference type="InterPro" id="IPR029044">
    <property type="entry name" value="Nucleotide-diphossugar_trans"/>
</dbReference>
<comment type="caution">
    <text evidence="16">The sequence shown here is derived from an EMBL/GenBank/DDBJ whole genome shotgun (WGS) entry which is preliminary data.</text>
</comment>
<keyword evidence="4" id="KW-0328">Glycosyltransferase</keyword>
<dbReference type="SUPFAM" id="SSF53448">
    <property type="entry name" value="Nucleotide-diphospho-sugar transferases"/>
    <property type="match status" value="1"/>
</dbReference>
<dbReference type="PANTHER" id="PTHR48261">
    <property type="entry name" value="ACETYLGLUCOSAMINYLTRANSFERASE"/>
    <property type="match status" value="1"/>
</dbReference>
<dbReference type="Proteomes" id="UP000215335">
    <property type="component" value="Unassembled WGS sequence"/>
</dbReference>
<evidence type="ECO:0000256" key="2">
    <source>
        <dbReference type="ARBA" id="ARBA00004922"/>
    </source>
</evidence>
<evidence type="ECO:0000259" key="15">
    <source>
        <dbReference type="Pfam" id="PF09258"/>
    </source>
</evidence>
<comment type="subcellular location">
    <subcellularLocation>
        <location evidence="1">Endoplasmic reticulum membrane</location>
        <topology evidence="1">Single-pass type II membrane protein</topology>
    </subcellularLocation>
</comment>
<feature type="domain" description="Exostosin GT47" evidence="14">
    <location>
        <begin position="88"/>
        <end position="372"/>
    </location>
</feature>
<keyword evidence="6 13" id="KW-0812">Transmembrane</keyword>
<evidence type="ECO:0000256" key="12">
    <source>
        <dbReference type="ARBA" id="ARBA00023180"/>
    </source>
</evidence>
<gene>
    <name evidence="16" type="ORF">TSAR_006308</name>
</gene>
<comment type="pathway">
    <text evidence="2">Protein modification; protein glycosylation.</text>
</comment>
<protein>
    <recommendedName>
        <fullName evidence="18">Exostosin GT47 domain-containing protein</fullName>
    </recommendedName>
</protein>
<keyword evidence="12" id="KW-0325">Glycoprotein</keyword>
<evidence type="ECO:0000259" key="14">
    <source>
        <dbReference type="Pfam" id="PF03016"/>
    </source>
</evidence>
<evidence type="ECO:0000256" key="4">
    <source>
        <dbReference type="ARBA" id="ARBA00022676"/>
    </source>
</evidence>
<dbReference type="GO" id="GO:0015012">
    <property type="term" value="P:heparan sulfate proteoglycan biosynthetic process"/>
    <property type="evidence" value="ECO:0007669"/>
    <property type="project" value="UniProtKB-ARBA"/>
</dbReference>
<keyword evidence="5" id="KW-0808">Transferase</keyword>